<keyword evidence="1" id="KW-1133">Transmembrane helix</keyword>
<evidence type="ECO:0000256" key="1">
    <source>
        <dbReference type="SAM" id="Phobius"/>
    </source>
</evidence>
<dbReference type="GO" id="GO:0015385">
    <property type="term" value="F:sodium:proton antiporter activity"/>
    <property type="evidence" value="ECO:0007669"/>
    <property type="project" value="TreeGrafter"/>
</dbReference>
<organism evidence="2 3">
    <name type="scientific">Sediminispirochaeta smaragdinae (strain DSM 11293 / JCM 15392 / SEBR 4228)</name>
    <name type="common">Spirochaeta smaragdinae</name>
    <dbReference type="NCBI Taxonomy" id="573413"/>
    <lineage>
        <taxon>Bacteria</taxon>
        <taxon>Pseudomonadati</taxon>
        <taxon>Spirochaetota</taxon>
        <taxon>Spirochaetia</taxon>
        <taxon>Spirochaetales</taxon>
        <taxon>Spirochaetaceae</taxon>
        <taxon>Sediminispirochaeta</taxon>
    </lineage>
</organism>
<evidence type="ECO:0000313" key="2">
    <source>
        <dbReference type="EMBL" id="ADK82854.1"/>
    </source>
</evidence>
<dbReference type="AlphaFoldDB" id="E1R7Z9"/>
<dbReference type="PANTHER" id="PTHR34703:SF1">
    <property type="entry name" value="ANTIPORTER SUBUNIT MNHG2-RELATED"/>
    <property type="match status" value="1"/>
</dbReference>
<proteinExistence type="predicted"/>
<dbReference type="Proteomes" id="UP000002318">
    <property type="component" value="Chromosome"/>
</dbReference>
<dbReference type="InterPro" id="IPR005133">
    <property type="entry name" value="PhaG_MnhG_YufB"/>
</dbReference>
<dbReference type="EMBL" id="CP002116">
    <property type="protein sequence ID" value="ADK82854.1"/>
    <property type="molecule type" value="Genomic_DNA"/>
</dbReference>
<dbReference type="RefSeq" id="WP_013256313.1">
    <property type="nucleotide sequence ID" value="NC_014364.1"/>
</dbReference>
<dbReference type="KEGG" id="ssm:Spirs_3768"/>
<feature type="transmembrane region" description="Helical" evidence="1">
    <location>
        <begin position="64"/>
        <end position="87"/>
    </location>
</feature>
<dbReference type="HOGENOM" id="CLU_121334_2_3_12"/>
<dbReference type="OrthoDB" id="371010at2"/>
<keyword evidence="1" id="KW-0812">Transmembrane</keyword>
<dbReference type="STRING" id="573413.Spirs_3768"/>
<name>E1R7Z9_SEDSS</name>
<dbReference type="NCBIfam" id="TIGR01300">
    <property type="entry name" value="CPA3_mnhG_phaG"/>
    <property type="match status" value="1"/>
</dbReference>
<dbReference type="eggNOG" id="COG1320">
    <property type="taxonomic scope" value="Bacteria"/>
</dbReference>
<keyword evidence="1" id="KW-0472">Membrane</keyword>
<dbReference type="PANTHER" id="PTHR34703">
    <property type="entry name" value="ANTIPORTER SUBUNIT MNHG2-RELATED"/>
    <property type="match status" value="1"/>
</dbReference>
<evidence type="ECO:0000313" key="3">
    <source>
        <dbReference type="Proteomes" id="UP000002318"/>
    </source>
</evidence>
<feature type="transmembrane region" description="Helical" evidence="1">
    <location>
        <begin position="38"/>
        <end position="58"/>
    </location>
</feature>
<sequence length="101" mass="11261">MSWITAFFFLLGALFALMGNLGTLLFPDVYTRLQAASTCSTTTVFSIMVGSLFITGFSLMGGKILVITLFFMVSSPVSGHIIARYAWRSGQVPWRRPTWKR</sequence>
<keyword evidence="3" id="KW-1185">Reference proteome</keyword>
<gene>
    <name evidence="2" type="ordered locus">Spirs_3768</name>
</gene>
<accession>E1R7Z9</accession>
<protein>
    <submittedName>
        <fullName evidence="2">Monovalent cation/proton antiporter, MnhG/PhaG subunit</fullName>
    </submittedName>
</protein>
<reference evidence="2 3" key="1">
    <citation type="journal article" date="2010" name="Stand. Genomic Sci.">
        <title>Complete genome sequence of Spirochaeta smaragdinae type strain (SEBR 4228).</title>
        <authorList>
            <person name="Mavromatis K."/>
            <person name="Yasawong M."/>
            <person name="Chertkov O."/>
            <person name="Lapidus A."/>
            <person name="Lucas S."/>
            <person name="Nolan M."/>
            <person name="Del Rio T.G."/>
            <person name="Tice H."/>
            <person name="Cheng J.F."/>
            <person name="Pitluck S."/>
            <person name="Liolios K."/>
            <person name="Ivanova N."/>
            <person name="Tapia R."/>
            <person name="Han C."/>
            <person name="Bruce D."/>
            <person name="Goodwin L."/>
            <person name="Pati A."/>
            <person name="Chen A."/>
            <person name="Palaniappan K."/>
            <person name="Land M."/>
            <person name="Hauser L."/>
            <person name="Chang Y.J."/>
            <person name="Jeffries C.D."/>
            <person name="Detter J.C."/>
            <person name="Rohde M."/>
            <person name="Brambilla E."/>
            <person name="Spring S."/>
            <person name="Goker M."/>
            <person name="Sikorski J."/>
            <person name="Woyke T."/>
            <person name="Bristow J."/>
            <person name="Eisen J.A."/>
            <person name="Markowitz V."/>
            <person name="Hugenholtz P."/>
            <person name="Klenk H.P."/>
            <person name="Kyrpides N.C."/>
        </authorList>
    </citation>
    <scope>NUCLEOTIDE SEQUENCE [LARGE SCALE GENOMIC DNA]</scope>
    <source>
        <strain evidence="3">DSM 11293 / JCM 15392 / SEBR 4228</strain>
    </source>
</reference>
<feature type="transmembrane region" description="Helical" evidence="1">
    <location>
        <begin position="6"/>
        <end position="26"/>
    </location>
</feature>
<dbReference type="Pfam" id="PF03334">
    <property type="entry name" value="PhaG_MnhG_YufB"/>
    <property type="match status" value="1"/>
</dbReference>